<feature type="compositionally biased region" description="Basic and acidic residues" evidence="1">
    <location>
        <begin position="184"/>
        <end position="197"/>
    </location>
</feature>
<protein>
    <submittedName>
        <fullName evidence="2">Uncharacterized protein</fullName>
    </submittedName>
</protein>
<accession>A0A3B6TBR5</accession>
<keyword evidence="3" id="KW-1185">Reference proteome</keyword>
<dbReference type="Gramene" id="TraesCS7D03G0405200.1">
    <property type="protein sequence ID" value="TraesCS7D03G0405200.1.CDS1"/>
    <property type="gene ID" value="TraesCS7D03G0405200"/>
</dbReference>
<feature type="region of interest" description="Disordered" evidence="1">
    <location>
        <begin position="51"/>
        <end position="71"/>
    </location>
</feature>
<sequence>MEEGIYFSSGSHAARVRDHPFCLLPRRLHKRPALRRCRVPQRREQVLPPAQPDGVVARAGGPVHEQPPRVAGVGAAAEDAGARRGGLRPGAVGIIALVVPVTVGVGHRAGEERGEADHHAVRSHVAAGRHERRGLGPVRRPVERPRALAGALLGRVAHPQVGVPRPAVRAGGGVVVDAAPGHAEGRHQDVGRREHGGDGAAVVPRAPRQRRDVLQREGPAQRHALVEELPAEPQPRAPAAVQRDGAPPGRHGRLGAAARGRRRDRPHEVGDDGALRGGEAAVVEDVDLDREVPREQRAAVVPEHDRVGLHQEQRPRAVRRAPGRRGEEEGEEAEQ</sequence>
<dbReference type="OMA" id="MNESIWE"/>
<feature type="compositionally biased region" description="Basic and acidic residues" evidence="1">
    <location>
        <begin position="289"/>
        <end position="315"/>
    </location>
</feature>
<evidence type="ECO:0000313" key="2">
    <source>
        <dbReference type="EnsemblPlants" id="TraesCS7D02G180000.1.cds1"/>
    </source>
</evidence>
<reference evidence="2" key="1">
    <citation type="submission" date="2018-08" db="EMBL/GenBank/DDBJ databases">
        <authorList>
            <person name="Rossello M."/>
        </authorList>
    </citation>
    <scope>NUCLEOTIDE SEQUENCE [LARGE SCALE GENOMIC DNA]</scope>
    <source>
        <strain evidence="2">cv. Chinese Spring</strain>
    </source>
</reference>
<organism evidence="2">
    <name type="scientific">Triticum aestivum</name>
    <name type="common">Wheat</name>
    <dbReference type="NCBI Taxonomy" id="4565"/>
    <lineage>
        <taxon>Eukaryota</taxon>
        <taxon>Viridiplantae</taxon>
        <taxon>Streptophyta</taxon>
        <taxon>Embryophyta</taxon>
        <taxon>Tracheophyta</taxon>
        <taxon>Spermatophyta</taxon>
        <taxon>Magnoliopsida</taxon>
        <taxon>Liliopsida</taxon>
        <taxon>Poales</taxon>
        <taxon>Poaceae</taxon>
        <taxon>BOP clade</taxon>
        <taxon>Pooideae</taxon>
        <taxon>Triticodae</taxon>
        <taxon>Triticeae</taxon>
        <taxon>Triticinae</taxon>
        <taxon>Triticum</taxon>
    </lineage>
</organism>
<dbReference type="Gramene" id="TraesCS7D02G180000.1">
    <property type="protein sequence ID" value="TraesCS7D02G180000.1.cds1"/>
    <property type="gene ID" value="TraesCS7D02G180000"/>
</dbReference>
<evidence type="ECO:0000256" key="1">
    <source>
        <dbReference type="SAM" id="MobiDB-lite"/>
    </source>
</evidence>
<dbReference type="Gramene" id="TraesNOR7D03G04382300.1">
    <property type="protein sequence ID" value="TraesNOR7D03G04382300.1.CDS1"/>
    <property type="gene ID" value="TraesNOR7D03G04382300"/>
</dbReference>
<name>A0A3B6TBR5_WHEAT</name>
<dbReference type="Gramene" id="TraesROB_scaffold_006894_01G000300.1">
    <property type="protein sequence ID" value="TraesROB_scaffold_006894_01G000300.1"/>
    <property type="gene ID" value="TraesROB_scaffold_006894_01G000300"/>
</dbReference>
<dbReference type="Gramene" id="TraesCAD_scaffold_007797_01G000300.1">
    <property type="protein sequence ID" value="TraesCAD_scaffold_007797_01G000300.1"/>
    <property type="gene ID" value="TraesCAD_scaffold_007797_01G000300"/>
</dbReference>
<dbReference type="Gramene" id="TraesSTA7D03G04327090.1">
    <property type="protein sequence ID" value="TraesSTA7D03G04327090.1.CDS1"/>
    <property type="gene ID" value="TraesSTA7D03G04327090"/>
</dbReference>
<dbReference type="Gramene" id="TraesARI7D03G04408690.1">
    <property type="protein sequence ID" value="TraesARI7D03G04408690.1.CDS1"/>
    <property type="gene ID" value="TraesARI7D03G04408690"/>
</dbReference>
<evidence type="ECO:0000313" key="3">
    <source>
        <dbReference type="Proteomes" id="UP000019116"/>
    </source>
</evidence>
<dbReference type="Proteomes" id="UP000019116">
    <property type="component" value="Chromosome 7D"/>
</dbReference>
<proteinExistence type="predicted"/>
<feature type="compositionally biased region" description="Low complexity" evidence="1">
    <location>
        <begin position="245"/>
        <end position="258"/>
    </location>
</feature>
<dbReference type="AlphaFoldDB" id="A0A3B6TBR5"/>
<feature type="region of interest" description="Disordered" evidence="1">
    <location>
        <begin position="184"/>
        <end position="335"/>
    </location>
</feature>
<dbReference type="EnsemblPlants" id="TraesCS7D02G180000.1">
    <property type="protein sequence ID" value="TraesCS7D02G180000.1.cds1"/>
    <property type="gene ID" value="TraesCS7D02G180000"/>
</dbReference>
<feature type="compositionally biased region" description="Basic and acidic residues" evidence="1">
    <location>
        <begin position="265"/>
        <end position="274"/>
    </location>
</feature>
<dbReference type="Gramene" id="TraesJUL7D03G04377140.1">
    <property type="protein sequence ID" value="TraesJUL7D03G04377140.1.CDS1"/>
    <property type="gene ID" value="TraesJUL7D03G04377140"/>
</dbReference>
<dbReference type="Gramene" id="TraesCLE_scaffold_021862_01G000200.1">
    <property type="protein sequence ID" value="TraesCLE_scaffold_021862_01G000200.1"/>
    <property type="gene ID" value="TraesCLE_scaffold_021862_01G000200"/>
</dbReference>
<dbReference type="Gramene" id="TraesWEE_scaffold_004524_01G000300.1">
    <property type="protein sequence ID" value="TraesWEE_scaffold_004524_01G000300.1"/>
    <property type="gene ID" value="TraesWEE_scaffold_004524_01G000300"/>
</dbReference>
<dbReference type="Gramene" id="TraesJAG7D03G04316440.1">
    <property type="protein sequence ID" value="TraesJAG7D03G04316440.1.CDS1"/>
    <property type="gene ID" value="TraesJAG7D03G04316440"/>
</dbReference>
<reference evidence="2" key="2">
    <citation type="submission" date="2018-10" db="UniProtKB">
        <authorList>
            <consortium name="EnsemblPlants"/>
        </authorList>
    </citation>
    <scope>IDENTIFICATION</scope>
</reference>